<organism evidence="1 2">
    <name type="scientific">Nocardia albiluteola</name>
    <dbReference type="NCBI Taxonomy" id="2842303"/>
    <lineage>
        <taxon>Bacteria</taxon>
        <taxon>Bacillati</taxon>
        <taxon>Actinomycetota</taxon>
        <taxon>Actinomycetes</taxon>
        <taxon>Mycobacteriales</taxon>
        <taxon>Nocardiaceae</taxon>
        <taxon>Nocardia</taxon>
    </lineage>
</organism>
<dbReference type="EMBL" id="JAHKNI010000003">
    <property type="protein sequence ID" value="MBU3062260.1"/>
    <property type="molecule type" value="Genomic_DNA"/>
</dbReference>
<dbReference type="RefSeq" id="WP_215917125.1">
    <property type="nucleotide sequence ID" value="NZ_JAHKNI010000003.1"/>
</dbReference>
<sequence>MGTPERVVDGPLAEVEAAEREAATSHAIATVLRGFARGRDITAVWV</sequence>
<dbReference type="Proteomes" id="UP000733379">
    <property type="component" value="Unassembled WGS sequence"/>
</dbReference>
<keyword evidence="2" id="KW-1185">Reference proteome</keyword>
<accession>A0ABS6AZ38</accession>
<gene>
    <name evidence="1" type="ORF">KO481_12075</name>
</gene>
<evidence type="ECO:0000313" key="2">
    <source>
        <dbReference type="Proteomes" id="UP000733379"/>
    </source>
</evidence>
<evidence type="ECO:0000313" key="1">
    <source>
        <dbReference type="EMBL" id="MBU3062260.1"/>
    </source>
</evidence>
<proteinExistence type="predicted"/>
<protein>
    <submittedName>
        <fullName evidence="1">Uncharacterized protein</fullName>
    </submittedName>
</protein>
<name>A0ABS6AZ38_9NOCA</name>
<comment type="caution">
    <text evidence="1">The sequence shown here is derived from an EMBL/GenBank/DDBJ whole genome shotgun (WGS) entry which is preliminary data.</text>
</comment>
<reference evidence="1 2" key="1">
    <citation type="submission" date="2021-06" db="EMBL/GenBank/DDBJ databases">
        <title>Actinomycetes sequencing.</title>
        <authorList>
            <person name="Shan Q."/>
        </authorList>
    </citation>
    <scope>NUCLEOTIDE SEQUENCE [LARGE SCALE GENOMIC DNA]</scope>
    <source>
        <strain evidence="1 2">NEAU-G5</strain>
    </source>
</reference>